<sequence>MAFTLVKYDLLKQNIISSIKSLARHYKYYDVTDFINAYLVDKTVDPETWGHKYSKISAIRRSQIAFLLTVIRCLDEQISAKPEALDSCEYILNAATCYVRDIINQSYDANASWNNYWASFVTSVDNSKFFTLLGTALGFNRSNLPTNNEASTMYTSLKHFILKQTYQDPHNPEHGYIVVDIPSEFQVSKTLTSSMVFSIERIEGFIVEDFVGELIARVAALEQKVMDSAKKECKSKAEVSKIGMFRSEVVSDESGQNAIVNANLNDPTKEHDLFIYCVQ</sequence>
<dbReference type="InterPro" id="IPR044887">
    <property type="entry name" value="SoDot-IcmSS_sf"/>
</dbReference>
<dbReference type="InterPro" id="IPR031758">
    <property type="entry name" value="SoDot-IcmSS"/>
</dbReference>
<dbReference type="Gene3D" id="1.20.1440.330">
    <property type="match status" value="1"/>
</dbReference>
<protein>
    <recommendedName>
        <fullName evidence="3">Dot/Icm T4SS effector</fullName>
    </recommendedName>
</protein>
<gene>
    <name evidence="1" type="ORF">J2N86_06585</name>
</gene>
<evidence type="ECO:0000313" key="1">
    <source>
        <dbReference type="EMBL" id="USQ14957.1"/>
    </source>
</evidence>
<dbReference type="RefSeq" id="WP_252582021.1">
    <property type="nucleotide sequence ID" value="NZ_CP071527.1"/>
</dbReference>
<organism evidence="1 2">
    <name type="scientific">Legionella lytica</name>
    <dbReference type="NCBI Taxonomy" id="96232"/>
    <lineage>
        <taxon>Bacteria</taxon>
        <taxon>Pseudomonadati</taxon>
        <taxon>Pseudomonadota</taxon>
        <taxon>Gammaproteobacteria</taxon>
        <taxon>Legionellales</taxon>
        <taxon>Legionellaceae</taxon>
        <taxon>Legionella</taxon>
    </lineage>
</organism>
<keyword evidence="2" id="KW-1185">Reference proteome</keyword>
<accession>A0ABY4YBY5</accession>
<evidence type="ECO:0008006" key="3">
    <source>
        <dbReference type="Google" id="ProtNLM"/>
    </source>
</evidence>
<proteinExistence type="predicted"/>
<evidence type="ECO:0000313" key="2">
    <source>
        <dbReference type="Proteomes" id="UP001057474"/>
    </source>
</evidence>
<reference evidence="1" key="1">
    <citation type="submission" date="2021-03" db="EMBL/GenBank/DDBJ databases">
        <title>Legionella lytica PCM 2298.</title>
        <authorList>
            <person name="Koper P."/>
        </authorList>
    </citation>
    <scope>NUCLEOTIDE SEQUENCE</scope>
    <source>
        <strain evidence="1">PCM 2298</strain>
    </source>
</reference>
<dbReference type="Pfam" id="PF16848">
    <property type="entry name" value="SoDot-IcmSS"/>
    <property type="match status" value="1"/>
</dbReference>
<name>A0ABY4YBY5_9GAMM</name>
<dbReference type="EMBL" id="CP071527">
    <property type="protein sequence ID" value="USQ14957.1"/>
    <property type="molecule type" value="Genomic_DNA"/>
</dbReference>
<dbReference type="Proteomes" id="UP001057474">
    <property type="component" value="Chromosome"/>
</dbReference>